<proteinExistence type="predicted"/>
<accession>A0A9W4SXP7</accession>
<dbReference type="Proteomes" id="UP001153678">
    <property type="component" value="Unassembled WGS sequence"/>
</dbReference>
<dbReference type="AlphaFoldDB" id="A0A9W4SXP7"/>
<sequence>MDVFRNELTLTFFKAYCNENIRVIDNKFQPLVGKTVEYLYDPNSRAEAMQIGHELLQQGNYRHYIVTLVNVEVFIQMMFQIRYKNIRAKLKSARPNNLLIAIRGHRKWDKNIVSYKLNQSPAIISYLKVKHQKRLSLSRKQILMQLLLSKIFDPKEAENLKFDQERFIPDTMALKRFYMRNIYGDKDIDNKIWNNLCNKKFVKYFSLPEPQKYFLMLSHFQKQGYNKENAIKGLEAKNIAQWKDTHYKTNENIEKSVAEDLHKSYSANHWKDIRELFQILGFTSIDNKHIISGNIVLKAFT</sequence>
<organism evidence="1 2">
    <name type="scientific">Funneliformis geosporum</name>
    <dbReference type="NCBI Taxonomy" id="1117311"/>
    <lineage>
        <taxon>Eukaryota</taxon>
        <taxon>Fungi</taxon>
        <taxon>Fungi incertae sedis</taxon>
        <taxon>Mucoromycota</taxon>
        <taxon>Glomeromycotina</taxon>
        <taxon>Glomeromycetes</taxon>
        <taxon>Glomerales</taxon>
        <taxon>Glomeraceae</taxon>
        <taxon>Funneliformis</taxon>
    </lineage>
</organism>
<keyword evidence="2" id="KW-1185">Reference proteome</keyword>
<evidence type="ECO:0000313" key="1">
    <source>
        <dbReference type="EMBL" id="CAI2185330.1"/>
    </source>
</evidence>
<evidence type="ECO:0000313" key="2">
    <source>
        <dbReference type="Proteomes" id="UP001153678"/>
    </source>
</evidence>
<gene>
    <name evidence="1" type="ORF">FWILDA_LOCUS12023</name>
</gene>
<comment type="caution">
    <text evidence="1">The sequence shown here is derived from an EMBL/GenBank/DDBJ whole genome shotgun (WGS) entry which is preliminary data.</text>
</comment>
<name>A0A9W4SXP7_9GLOM</name>
<dbReference type="EMBL" id="CAMKVN010003673">
    <property type="protein sequence ID" value="CAI2185330.1"/>
    <property type="molecule type" value="Genomic_DNA"/>
</dbReference>
<reference evidence="1" key="1">
    <citation type="submission" date="2022-08" db="EMBL/GenBank/DDBJ databases">
        <authorList>
            <person name="Kallberg Y."/>
            <person name="Tangrot J."/>
            <person name="Rosling A."/>
        </authorList>
    </citation>
    <scope>NUCLEOTIDE SEQUENCE</scope>
    <source>
        <strain evidence="1">Wild A</strain>
    </source>
</reference>
<protein>
    <submittedName>
        <fullName evidence="1">5033_t:CDS:1</fullName>
    </submittedName>
</protein>